<dbReference type="Proteomes" id="UP000181790">
    <property type="component" value="Unassembled WGS sequence"/>
</dbReference>
<dbReference type="RefSeq" id="WP_071502466.1">
    <property type="nucleotide sequence ID" value="NZ_MORL01000003.1"/>
</dbReference>
<comment type="caution">
    <text evidence="1">The sequence shown here is derived from an EMBL/GenBank/DDBJ whole genome shotgun (WGS) entry which is preliminary data.</text>
</comment>
<dbReference type="AlphaFoldDB" id="A0A1S2VLQ0"/>
<accession>A0A1S2VLQ0</accession>
<organism evidence="1 2">
    <name type="scientific">Arsenicibacter rosenii</name>
    <dbReference type="NCBI Taxonomy" id="1750698"/>
    <lineage>
        <taxon>Bacteria</taxon>
        <taxon>Pseudomonadati</taxon>
        <taxon>Bacteroidota</taxon>
        <taxon>Cytophagia</taxon>
        <taxon>Cytophagales</taxon>
        <taxon>Spirosomataceae</taxon>
        <taxon>Arsenicibacter</taxon>
    </lineage>
</organism>
<protein>
    <submittedName>
        <fullName evidence="1">Uncharacterized protein</fullName>
    </submittedName>
</protein>
<sequence length="245" mass="26387">MKQLFLTALMAGICLAGCQKKTDGQTTGKPTDTTAAFDQVPEHASDQLYSPDNFVIIPGEQVGNIRGTSTQAELIERLGKENVTADDTIYVAEGETAIGTTLFKGTPDEVQILWLYQKKAAKPDAVILRPASDKPGTGGMQTQWVTDNGLKIGSTLKEVEKLNGKPFKLYGFGWDYGGSASSWEGGKLEGKGGKTYLSIVFGYGDLSAEQEKIVDKVSGDGEFMSSDPGMQQLNPVVQTMTVRFK</sequence>
<proteinExistence type="predicted"/>
<dbReference type="EMBL" id="MORL01000003">
    <property type="protein sequence ID" value="OIN59669.1"/>
    <property type="molecule type" value="Genomic_DNA"/>
</dbReference>
<name>A0A1S2VLQ0_9BACT</name>
<reference evidence="1 2" key="1">
    <citation type="submission" date="2016-10" db="EMBL/GenBank/DDBJ databases">
        <title>Arsenicibacter rosenii gen. nov., sp. nov., an efficient arsenic-methylating bacterium isolated from an arsenic-contaminated paddy soil.</title>
        <authorList>
            <person name="Huang K."/>
        </authorList>
    </citation>
    <scope>NUCLEOTIDE SEQUENCE [LARGE SCALE GENOMIC DNA]</scope>
    <source>
        <strain evidence="1 2">SM-1</strain>
    </source>
</reference>
<evidence type="ECO:0000313" key="1">
    <source>
        <dbReference type="EMBL" id="OIN59669.1"/>
    </source>
</evidence>
<dbReference type="OrthoDB" id="1144014at2"/>
<keyword evidence="2" id="KW-1185">Reference proteome</keyword>
<gene>
    <name evidence="1" type="ORF">BLX24_07305</name>
</gene>
<evidence type="ECO:0000313" key="2">
    <source>
        <dbReference type="Proteomes" id="UP000181790"/>
    </source>
</evidence>